<sequence>MKHVIMGVPEGEDFASYEKEIPVSVEDLKPIMGWEKDDDFVYDYRLTAEQITAIEQLCSLELPKGLELFLTCNA</sequence>
<evidence type="ECO:0000313" key="2">
    <source>
        <dbReference type="EMBL" id="QVW24345.1"/>
    </source>
</evidence>
<protein>
    <recommendedName>
        <fullName evidence="1">DUF7683 domain-containing protein</fullName>
    </recommendedName>
</protein>
<organism evidence="2 3">
    <name type="scientific">Pseudomonas hormoni</name>
    <dbReference type="NCBI Taxonomy" id="3093767"/>
    <lineage>
        <taxon>Bacteria</taxon>
        <taxon>Pseudomonadati</taxon>
        <taxon>Pseudomonadota</taxon>
        <taxon>Gammaproteobacteria</taxon>
        <taxon>Pseudomonadales</taxon>
        <taxon>Pseudomonadaceae</taxon>
        <taxon>Pseudomonas</taxon>
    </lineage>
</organism>
<feature type="domain" description="DUF7683" evidence="1">
    <location>
        <begin position="13"/>
        <end position="62"/>
    </location>
</feature>
<dbReference type="EMBL" id="CP075566">
    <property type="protein sequence ID" value="QVW24345.1"/>
    <property type="molecule type" value="Genomic_DNA"/>
</dbReference>
<keyword evidence="3" id="KW-1185">Reference proteome</keyword>
<dbReference type="Proteomes" id="UP000681155">
    <property type="component" value="Chromosome"/>
</dbReference>
<dbReference type="Pfam" id="PF24731">
    <property type="entry name" value="DUF7683"/>
    <property type="match status" value="1"/>
</dbReference>
<gene>
    <name evidence="2" type="ORF">KJF94_01805</name>
</gene>
<dbReference type="RefSeq" id="WP_214380803.1">
    <property type="nucleotide sequence ID" value="NZ_CP075566.1"/>
</dbReference>
<proteinExistence type="predicted"/>
<evidence type="ECO:0000313" key="3">
    <source>
        <dbReference type="Proteomes" id="UP000681155"/>
    </source>
</evidence>
<dbReference type="InterPro" id="IPR056100">
    <property type="entry name" value="DUF7683"/>
</dbReference>
<reference evidence="2 3" key="1">
    <citation type="submission" date="2021-05" db="EMBL/GenBank/DDBJ databases">
        <title>Complete genome of the cytokinin-producing biocontrol strain Pseudomonas fluorescens G20-18.</title>
        <authorList>
            <person name="Nielsen T.K."/>
            <person name="Mekureyaw M.F."/>
            <person name="Hansen L.H."/>
            <person name="Nicolaisen M.H."/>
            <person name="Roitsch T.G."/>
            <person name="Hennessy R.C."/>
        </authorList>
    </citation>
    <scope>NUCLEOTIDE SEQUENCE [LARGE SCALE GENOMIC DNA]</scope>
    <source>
        <strain evidence="2 3">G20-18</strain>
    </source>
</reference>
<accession>A0ABX8EYE7</accession>
<name>A0ABX8EYE7_9PSED</name>
<evidence type="ECO:0000259" key="1">
    <source>
        <dbReference type="Pfam" id="PF24731"/>
    </source>
</evidence>